<evidence type="ECO:0000259" key="2">
    <source>
        <dbReference type="PROSITE" id="PS00028"/>
    </source>
</evidence>
<dbReference type="SUPFAM" id="SSF57667">
    <property type="entry name" value="beta-beta-alpha zinc fingers"/>
    <property type="match status" value="2"/>
</dbReference>
<dbReference type="Proteomes" id="UP000230233">
    <property type="component" value="Chromosome V"/>
</dbReference>
<organism evidence="3 4">
    <name type="scientific">Caenorhabditis nigoni</name>
    <dbReference type="NCBI Taxonomy" id="1611254"/>
    <lineage>
        <taxon>Eukaryota</taxon>
        <taxon>Metazoa</taxon>
        <taxon>Ecdysozoa</taxon>
        <taxon>Nematoda</taxon>
        <taxon>Chromadorea</taxon>
        <taxon>Rhabditida</taxon>
        <taxon>Rhabditina</taxon>
        <taxon>Rhabditomorpha</taxon>
        <taxon>Rhabditoidea</taxon>
        <taxon>Rhabditidae</taxon>
        <taxon>Peloderinae</taxon>
        <taxon>Caenorhabditis</taxon>
    </lineage>
</organism>
<dbReference type="EMBL" id="PDUG01000005">
    <property type="protein sequence ID" value="PIC30762.1"/>
    <property type="molecule type" value="Genomic_DNA"/>
</dbReference>
<keyword evidence="4" id="KW-1185">Reference proteome</keyword>
<name>A0A2G5TU19_9PELO</name>
<evidence type="ECO:0000313" key="3">
    <source>
        <dbReference type="EMBL" id="PIC30762.1"/>
    </source>
</evidence>
<evidence type="ECO:0000313" key="4">
    <source>
        <dbReference type="Proteomes" id="UP000230233"/>
    </source>
</evidence>
<gene>
    <name evidence="3" type="primary">Cnig_chr_V.g21897</name>
    <name evidence="3" type="ORF">B9Z55_021897</name>
</gene>
<feature type="domain" description="C2H2-type" evidence="2">
    <location>
        <begin position="139"/>
        <end position="161"/>
    </location>
</feature>
<dbReference type="InterPro" id="IPR036236">
    <property type="entry name" value="Znf_C2H2_sf"/>
</dbReference>
<reference evidence="4" key="1">
    <citation type="submission" date="2017-10" db="EMBL/GenBank/DDBJ databases">
        <title>Rapid genome shrinkage in a self-fertile nematode reveals novel sperm competition proteins.</title>
        <authorList>
            <person name="Yin D."/>
            <person name="Schwarz E.M."/>
            <person name="Thomas C.G."/>
            <person name="Felde R.L."/>
            <person name="Korf I.F."/>
            <person name="Cutter A.D."/>
            <person name="Schartner C.M."/>
            <person name="Ralston E.J."/>
            <person name="Meyer B.J."/>
            <person name="Haag E.S."/>
        </authorList>
    </citation>
    <scope>NUCLEOTIDE SEQUENCE [LARGE SCALE GENOMIC DNA]</scope>
    <source>
        <strain evidence="4">JU1422</strain>
    </source>
</reference>
<dbReference type="OrthoDB" id="3561125at2759"/>
<dbReference type="InterPro" id="IPR013087">
    <property type="entry name" value="Znf_C2H2_type"/>
</dbReference>
<feature type="region of interest" description="Disordered" evidence="1">
    <location>
        <begin position="25"/>
        <end position="46"/>
    </location>
</feature>
<proteinExistence type="predicted"/>
<sequence length="170" mass="19874">MPKDGKDEKEPAESVKTYLFRTMKVKEKSEMEKNQKSPEPPTTPVKKQHVPFYKCAYCNYKTDDQKRLKRHTIAHQKPGNSMPECDVCHAQFSHKFGLKRHQMSNCKFEPCLDCQISYTDETIFVLHRLFHTKNAPFQCSICSENCENAYFFMRHVNESCHSSPGNSRKC</sequence>
<dbReference type="SMART" id="SM00355">
    <property type="entry name" value="ZnF_C2H2"/>
    <property type="match status" value="4"/>
</dbReference>
<feature type="domain" description="C2H2-type" evidence="2">
    <location>
        <begin position="111"/>
        <end position="131"/>
    </location>
</feature>
<feature type="compositionally biased region" description="Basic and acidic residues" evidence="1">
    <location>
        <begin position="25"/>
        <end position="36"/>
    </location>
</feature>
<dbReference type="AlphaFoldDB" id="A0A2G5TU19"/>
<accession>A0A2G5TU19</accession>
<dbReference type="Gene3D" id="3.30.160.60">
    <property type="entry name" value="Classic Zinc Finger"/>
    <property type="match status" value="1"/>
</dbReference>
<dbReference type="PROSITE" id="PS00028">
    <property type="entry name" value="ZINC_FINGER_C2H2_1"/>
    <property type="match status" value="2"/>
</dbReference>
<comment type="caution">
    <text evidence="3">The sequence shown here is derived from an EMBL/GenBank/DDBJ whole genome shotgun (WGS) entry which is preliminary data.</text>
</comment>
<evidence type="ECO:0000256" key="1">
    <source>
        <dbReference type="SAM" id="MobiDB-lite"/>
    </source>
</evidence>
<protein>
    <recommendedName>
        <fullName evidence="2">C2H2-type domain-containing protein</fullName>
    </recommendedName>
</protein>